<keyword evidence="6" id="KW-0239">DNA-directed DNA polymerase</keyword>
<dbReference type="AlphaFoldDB" id="A0A172ZJP3"/>
<dbReference type="EMBL" id="CP013023">
    <property type="protein sequence ID" value="ANF97763.1"/>
    <property type="molecule type" value="Genomic_DNA"/>
</dbReference>
<name>A0A172ZJP3_9BACL</name>
<dbReference type="KEGG" id="pbv:AR543_18255"/>
<reference evidence="12" key="1">
    <citation type="submission" date="2015-10" db="EMBL/GenBank/DDBJ databases">
        <title>Genome of Paenibacillus bovis sp. nov.</title>
        <authorList>
            <person name="Wu Z."/>
            <person name="Gao C."/>
            <person name="Liu Z."/>
            <person name="Zheng H."/>
        </authorList>
    </citation>
    <scope>NUCLEOTIDE SEQUENCE [LARGE SCALE GENOMIC DNA]</scope>
    <source>
        <strain evidence="12">BD3526</strain>
    </source>
</reference>
<dbReference type="InterPro" id="IPR027417">
    <property type="entry name" value="P-loop_NTPase"/>
</dbReference>
<dbReference type="PANTHER" id="PTHR34388">
    <property type="entry name" value="DNA POLYMERASE III SUBUNIT DELTA"/>
    <property type="match status" value="1"/>
</dbReference>
<dbReference type="Gene3D" id="1.20.272.10">
    <property type="match status" value="1"/>
</dbReference>
<evidence type="ECO:0000313" key="11">
    <source>
        <dbReference type="EMBL" id="ANF97763.1"/>
    </source>
</evidence>
<dbReference type="InterPro" id="IPR008921">
    <property type="entry name" value="DNA_pol3_clamp-load_cplx_C"/>
</dbReference>
<gene>
    <name evidence="11" type="ORF">AR543_18255</name>
</gene>
<evidence type="ECO:0000256" key="6">
    <source>
        <dbReference type="ARBA" id="ARBA00022932"/>
    </source>
</evidence>
<dbReference type="OrthoDB" id="9775929at2"/>
<dbReference type="GO" id="GO:0003677">
    <property type="term" value="F:DNA binding"/>
    <property type="evidence" value="ECO:0007669"/>
    <property type="project" value="InterPro"/>
</dbReference>
<protein>
    <recommendedName>
        <fullName evidence="2">DNA polymerase III subunit delta</fullName>
        <ecNumber evidence="1">2.7.7.7</ecNumber>
    </recommendedName>
</protein>
<evidence type="ECO:0000259" key="9">
    <source>
        <dbReference type="Pfam" id="PF06144"/>
    </source>
</evidence>
<dbReference type="Pfam" id="PF21694">
    <property type="entry name" value="DNA_pol3_delta_C"/>
    <property type="match status" value="1"/>
</dbReference>
<evidence type="ECO:0000256" key="1">
    <source>
        <dbReference type="ARBA" id="ARBA00012417"/>
    </source>
</evidence>
<accession>A0A172ZJP3</accession>
<evidence type="ECO:0000259" key="10">
    <source>
        <dbReference type="Pfam" id="PF21694"/>
    </source>
</evidence>
<dbReference type="NCBIfam" id="TIGR01128">
    <property type="entry name" value="holA"/>
    <property type="match status" value="1"/>
</dbReference>
<organism evidence="11 12">
    <name type="scientific">Paenibacillus bovis</name>
    <dbReference type="NCBI Taxonomy" id="1616788"/>
    <lineage>
        <taxon>Bacteria</taxon>
        <taxon>Bacillati</taxon>
        <taxon>Bacillota</taxon>
        <taxon>Bacilli</taxon>
        <taxon>Bacillales</taxon>
        <taxon>Paenibacillaceae</taxon>
        <taxon>Paenibacillus</taxon>
    </lineage>
</organism>
<dbReference type="PANTHER" id="PTHR34388:SF1">
    <property type="entry name" value="DNA POLYMERASE III SUBUNIT DELTA"/>
    <property type="match status" value="1"/>
</dbReference>
<keyword evidence="4" id="KW-0548">Nucleotidyltransferase</keyword>
<dbReference type="SUPFAM" id="SSF52540">
    <property type="entry name" value="P-loop containing nucleoside triphosphate hydrolases"/>
    <property type="match status" value="1"/>
</dbReference>
<evidence type="ECO:0000313" key="12">
    <source>
        <dbReference type="Proteomes" id="UP000078148"/>
    </source>
</evidence>
<dbReference type="SUPFAM" id="SSF48019">
    <property type="entry name" value="post-AAA+ oligomerization domain-like"/>
    <property type="match status" value="1"/>
</dbReference>
<dbReference type="GO" id="GO:0003887">
    <property type="term" value="F:DNA-directed DNA polymerase activity"/>
    <property type="evidence" value="ECO:0007669"/>
    <property type="project" value="UniProtKB-KW"/>
</dbReference>
<dbReference type="STRING" id="1616788.AR543_18255"/>
<keyword evidence="5" id="KW-0235">DNA replication</keyword>
<dbReference type="InterPro" id="IPR048466">
    <property type="entry name" value="DNA_pol3_delta-like_C"/>
</dbReference>
<evidence type="ECO:0000256" key="8">
    <source>
        <dbReference type="ARBA" id="ARBA00049244"/>
    </source>
</evidence>
<dbReference type="RefSeq" id="WP_060535858.1">
    <property type="nucleotide sequence ID" value="NZ_CP013023.1"/>
</dbReference>
<evidence type="ECO:0000256" key="4">
    <source>
        <dbReference type="ARBA" id="ARBA00022695"/>
    </source>
</evidence>
<dbReference type="Proteomes" id="UP000078148">
    <property type="component" value="Chromosome"/>
</dbReference>
<dbReference type="GO" id="GO:0006261">
    <property type="term" value="P:DNA-templated DNA replication"/>
    <property type="evidence" value="ECO:0007669"/>
    <property type="project" value="TreeGrafter"/>
</dbReference>
<dbReference type="GO" id="GO:0009360">
    <property type="term" value="C:DNA polymerase III complex"/>
    <property type="evidence" value="ECO:0007669"/>
    <property type="project" value="InterPro"/>
</dbReference>
<comment type="catalytic activity">
    <reaction evidence="8">
        <text>DNA(n) + a 2'-deoxyribonucleoside 5'-triphosphate = DNA(n+1) + diphosphate</text>
        <dbReference type="Rhea" id="RHEA:22508"/>
        <dbReference type="Rhea" id="RHEA-COMP:17339"/>
        <dbReference type="Rhea" id="RHEA-COMP:17340"/>
        <dbReference type="ChEBI" id="CHEBI:33019"/>
        <dbReference type="ChEBI" id="CHEBI:61560"/>
        <dbReference type="ChEBI" id="CHEBI:173112"/>
        <dbReference type="EC" id="2.7.7.7"/>
    </reaction>
</comment>
<dbReference type="Pfam" id="PF06144">
    <property type="entry name" value="DNA_pol3_delta"/>
    <property type="match status" value="1"/>
</dbReference>
<keyword evidence="3" id="KW-0808">Transferase</keyword>
<dbReference type="Gene3D" id="1.10.8.60">
    <property type="match status" value="1"/>
</dbReference>
<evidence type="ECO:0000256" key="2">
    <source>
        <dbReference type="ARBA" id="ARBA00017703"/>
    </source>
</evidence>
<sequence length="339" mass="38224">MDLKTASKDIQNNKPAAIYVCYGAEKYRIKEFIDFATQQLIEPEHRDFALAHYDLSETALETVVEEAEEIPFMVPRKLIIIKDSSVLTAGKDNSKLEHRVESLLRYMEEPAEYSILLFWVNGEKLDERKKIVKAIKNHACVLPFQPMGAEELISWLIRHAKKQECDCSTAAAEALVQSAGTGLGILSAEMDKLCLHAGRGGTITIDSVHQLVARSTEQNVFMLVEQIAAVRLEQALTIFYDLLKQREEPIKIAALIARQFRIMLQVKELSGQNYSQQQIASQLGLHPYAIKIAGEQARKFDNQKLRSIVAHLARLDYQMKTGAIDKVLGLEMFLLRLGA</sequence>
<reference evidence="11 12" key="2">
    <citation type="journal article" date="2016" name="Int. J. Syst. Evol. Microbiol.">
        <title>Paenibacillus bovis sp. nov., isolated from raw yak (Bos grunniens) milk.</title>
        <authorList>
            <person name="Gao C."/>
            <person name="Han J."/>
            <person name="Liu Z."/>
            <person name="Xu X."/>
            <person name="Hang F."/>
            <person name="Wu Z."/>
        </authorList>
    </citation>
    <scope>NUCLEOTIDE SEQUENCE [LARGE SCALE GENOMIC DNA]</scope>
    <source>
        <strain evidence="11 12">BD3526</strain>
    </source>
</reference>
<comment type="similarity">
    <text evidence="7">Belongs to the DNA polymerase HolA subunit family.</text>
</comment>
<dbReference type="EC" id="2.7.7.7" evidence="1"/>
<dbReference type="InterPro" id="IPR010372">
    <property type="entry name" value="DNA_pol3_delta_N"/>
</dbReference>
<evidence type="ECO:0000256" key="3">
    <source>
        <dbReference type="ARBA" id="ARBA00022679"/>
    </source>
</evidence>
<keyword evidence="12" id="KW-1185">Reference proteome</keyword>
<feature type="domain" description="DNA polymerase III delta subunit-like C-terminal" evidence="10">
    <location>
        <begin position="217"/>
        <end position="337"/>
    </location>
</feature>
<evidence type="ECO:0000256" key="7">
    <source>
        <dbReference type="ARBA" id="ARBA00034754"/>
    </source>
</evidence>
<dbReference type="Gene3D" id="3.40.50.300">
    <property type="entry name" value="P-loop containing nucleotide triphosphate hydrolases"/>
    <property type="match status" value="1"/>
</dbReference>
<proteinExistence type="inferred from homology"/>
<dbReference type="InterPro" id="IPR005790">
    <property type="entry name" value="DNA_polIII_delta"/>
</dbReference>
<feature type="domain" description="DNA polymerase III delta N-terminal" evidence="9">
    <location>
        <begin position="19"/>
        <end position="144"/>
    </location>
</feature>
<evidence type="ECO:0000256" key="5">
    <source>
        <dbReference type="ARBA" id="ARBA00022705"/>
    </source>
</evidence>